<dbReference type="Pfam" id="PF06565">
    <property type="entry name" value="DM10_dom"/>
    <property type="match status" value="1"/>
</dbReference>
<keyword evidence="3" id="KW-0963">Cytoplasm</keyword>
<dbReference type="InterPro" id="IPR006602">
    <property type="entry name" value="DM10_dom"/>
</dbReference>
<proteinExistence type="predicted"/>
<evidence type="ECO:0000256" key="2">
    <source>
        <dbReference type="ARBA" id="ARBA00004245"/>
    </source>
</evidence>
<comment type="caution">
    <text evidence="7">The sequence shown here is derived from an EMBL/GenBank/DDBJ whole genome shotgun (WGS) entry which is preliminary data.</text>
</comment>
<evidence type="ECO:0000256" key="5">
    <source>
        <dbReference type="ARBA" id="ARBA00023273"/>
    </source>
</evidence>
<evidence type="ECO:0000259" key="6">
    <source>
        <dbReference type="PROSITE" id="PS51336"/>
    </source>
</evidence>
<dbReference type="GO" id="GO:0005856">
    <property type="term" value="C:cytoskeleton"/>
    <property type="evidence" value="ECO:0007669"/>
    <property type="project" value="UniProtKB-SubCell"/>
</dbReference>
<keyword evidence="5" id="KW-0966">Cell projection</keyword>
<evidence type="ECO:0000256" key="1">
    <source>
        <dbReference type="ARBA" id="ARBA00004138"/>
    </source>
</evidence>
<dbReference type="PROSITE" id="PS51336">
    <property type="entry name" value="DM10"/>
    <property type="match status" value="1"/>
</dbReference>
<evidence type="ECO:0000313" key="7">
    <source>
        <dbReference type="EMBL" id="KAA6373104.1"/>
    </source>
</evidence>
<accession>A0A5J4USC3</accession>
<protein>
    <recommendedName>
        <fullName evidence="6">DM10 domain-containing protein</fullName>
    </recommendedName>
</protein>
<dbReference type="OrthoDB" id="10255210at2759"/>
<dbReference type="Gene3D" id="2.30.29.170">
    <property type="match status" value="1"/>
</dbReference>
<dbReference type="AlphaFoldDB" id="A0A5J4USC3"/>
<comment type="subcellular location">
    <subcellularLocation>
        <location evidence="1">Cell projection</location>
        <location evidence="1">Cilium</location>
    </subcellularLocation>
    <subcellularLocation>
        <location evidence="2">Cytoplasm</location>
        <location evidence="2">Cytoskeleton</location>
    </subcellularLocation>
</comment>
<evidence type="ECO:0000313" key="8">
    <source>
        <dbReference type="Proteomes" id="UP000324800"/>
    </source>
</evidence>
<dbReference type="Proteomes" id="UP000324800">
    <property type="component" value="Unassembled WGS sequence"/>
</dbReference>
<dbReference type="GO" id="GO:0005929">
    <property type="term" value="C:cilium"/>
    <property type="evidence" value="ECO:0007669"/>
    <property type="project" value="UniProtKB-SubCell"/>
</dbReference>
<evidence type="ECO:0000256" key="3">
    <source>
        <dbReference type="ARBA" id="ARBA00022490"/>
    </source>
</evidence>
<sequence>MRQFVIQYYLSDDTTRVNEVYKNNSGYLEFPTFCRRQGIPKKVQGVVMDMFWNQLRILTSLLDPDMSCTTSKQRFIDTMLKQ</sequence>
<gene>
    <name evidence="7" type="ORF">EZS28_031367</name>
</gene>
<reference evidence="7 8" key="1">
    <citation type="submission" date="2019-03" db="EMBL/GenBank/DDBJ databases">
        <title>Single cell metagenomics reveals metabolic interactions within the superorganism composed of flagellate Streblomastix strix and complex community of Bacteroidetes bacteria on its surface.</title>
        <authorList>
            <person name="Treitli S.C."/>
            <person name="Kolisko M."/>
            <person name="Husnik F."/>
            <person name="Keeling P."/>
            <person name="Hampl V."/>
        </authorList>
    </citation>
    <scope>NUCLEOTIDE SEQUENCE [LARGE SCALE GENOMIC DNA]</scope>
    <source>
        <strain evidence="7">ST1C</strain>
    </source>
</reference>
<feature type="domain" description="DM10" evidence="6">
    <location>
        <begin position="1"/>
        <end position="82"/>
    </location>
</feature>
<organism evidence="7 8">
    <name type="scientific">Streblomastix strix</name>
    <dbReference type="NCBI Taxonomy" id="222440"/>
    <lineage>
        <taxon>Eukaryota</taxon>
        <taxon>Metamonada</taxon>
        <taxon>Preaxostyla</taxon>
        <taxon>Oxymonadida</taxon>
        <taxon>Streblomastigidae</taxon>
        <taxon>Streblomastix</taxon>
    </lineage>
</organism>
<evidence type="ECO:0000256" key="4">
    <source>
        <dbReference type="ARBA" id="ARBA00023212"/>
    </source>
</evidence>
<keyword evidence="4" id="KW-0206">Cytoskeleton</keyword>
<name>A0A5J4USC3_9EUKA</name>
<dbReference type="EMBL" id="SNRW01013024">
    <property type="protein sequence ID" value="KAA6373104.1"/>
    <property type="molecule type" value="Genomic_DNA"/>
</dbReference>